<dbReference type="AlphaFoldDB" id="A0A085YY20"/>
<organism evidence="1 2">
    <name type="scientific">Chryseobacterium luteum</name>
    <dbReference type="NCBI Taxonomy" id="421531"/>
    <lineage>
        <taxon>Bacteria</taxon>
        <taxon>Pseudomonadati</taxon>
        <taxon>Bacteroidota</taxon>
        <taxon>Flavobacteriia</taxon>
        <taxon>Flavobacteriales</taxon>
        <taxon>Weeksellaceae</taxon>
        <taxon>Chryseobacterium group</taxon>
        <taxon>Chryseobacterium</taxon>
    </lineage>
</organism>
<name>A0A085YY20_9FLAO</name>
<reference evidence="1 2" key="1">
    <citation type="submission" date="2014-07" db="EMBL/GenBank/DDBJ databases">
        <title>Genome of Chryseobacterium luteum DSM 18605.</title>
        <authorList>
            <person name="Stropko S.J."/>
            <person name="Pipes S.E."/>
            <person name="Newman J.D."/>
        </authorList>
    </citation>
    <scope>NUCLEOTIDE SEQUENCE [LARGE SCALE GENOMIC DNA]</scope>
    <source>
        <strain evidence="1 2">DSM 18605</strain>
    </source>
</reference>
<accession>A0A085YY20</accession>
<dbReference type="Proteomes" id="UP000028703">
    <property type="component" value="Unassembled WGS sequence"/>
</dbReference>
<protein>
    <submittedName>
        <fullName evidence="1">Uncharacterized protein</fullName>
    </submittedName>
</protein>
<evidence type="ECO:0000313" key="1">
    <source>
        <dbReference type="EMBL" id="KFE97083.1"/>
    </source>
</evidence>
<evidence type="ECO:0000313" key="2">
    <source>
        <dbReference type="Proteomes" id="UP000028703"/>
    </source>
</evidence>
<gene>
    <name evidence="1" type="ORF">IX38_21715</name>
</gene>
<dbReference type="EMBL" id="JPRO01000031">
    <property type="protein sequence ID" value="KFE97083.1"/>
    <property type="molecule type" value="Genomic_DNA"/>
</dbReference>
<comment type="caution">
    <text evidence="1">The sequence shown here is derived from an EMBL/GenBank/DDBJ whole genome shotgun (WGS) entry which is preliminary data.</text>
</comment>
<keyword evidence="2" id="KW-1185">Reference proteome</keyword>
<sequence length="125" mass="13989">MVQRVETFTERVGTSAERVGIGFGRVGWGSERQILGWCKCMSDCMVFKPPRLLSSKESTPLREGNFVAHRGGKGCSHLEKCKTNIQSKLTPEKIPLLRRGGENSKEFLTGWFVFQGSQSQSCKFS</sequence>
<proteinExistence type="predicted"/>